<feature type="domain" description="N-acetyltransferase" evidence="1">
    <location>
        <begin position="177"/>
        <end position="313"/>
    </location>
</feature>
<gene>
    <name evidence="2" type="ORF">Plo01_10630</name>
</gene>
<dbReference type="GO" id="GO:0016747">
    <property type="term" value="F:acyltransferase activity, transferring groups other than amino-acyl groups"/>
    <property type="evidence" value="ECO:0007669"/>
    <property type="project" value="InterPro"/>
</dbReference>
<dbReference type="Gene3D" id="3.40.630.30">
    <property type="match status" value="1"/>
</dbReference>
<evidence type="ECO:0000313" key="2">
    <source>
        <dbReference type="EMBL" id="GIH74634.1"/>
    </source>
</evidence>
<proteinExistence type="predicted"/>
<accession>A0A8J3RJ68</accession>
<dbReference type="SUPFAM" id="SSF55729">
    <property type="entry name" value="Acyl-CoA N-acyltransferases (Nat)"/>
    <property type="match status" value="1"/>
</dbReference>
<dbReference type="AlphaFoldDB" id="A0A8J3RJ68"/>
<dbReference type="EMBL" id="BOOH01000011">
    <property type="protein sequence ID" value="GIH74634.1"/>
    <property type="molecule type" value="Genomic_DNA"/>
</dbReference>
<evidence type="ECO:0000259" key="1">
    <source>
        <dbReference type="PROSITE" id="PS51186"/>
    </source>
</evidence>
<protein>
    <submittedName>
        <fullName evidence="2">N-acetyltransferase</fullName>
    </submittedName>
</protein>
<dbReference type="Proteomes" id="UP000616724">
    <property type="component" value="Unassembled WGS sequence"/>
</dbReference>
<reference evidence="2 3" key="1">
    <citation type="submission" date="2021-01" db="EMBL/GenBank/DDBJ databases">
        <title>Whole genome shotgun sequence of Planobispora longispora NBRC 13918.</title>
        <authorList>
            <person name="Komaki H."/>
            <person name="Tamura T."/>
        </authorList>
    </citation>
    <scope>NUCLEOTIDE SEQUENCE [LARGE SCALE GENOMIC DNA]</scope>
    <source>
        <strain evidence="2 3">NBRC 13918</strain>
    </source>
</reference>
<evidence type="ECO:0000313" key="3">
    <source>
        <dbReference type="Proteomes" id="UP000616724"/>
    </source>
</evidence>
<keyword evidence="3" id="KW-1185">Reference proteome</keyword>
<organism evidence="2 3">
    <name type="scientific">Planobispora longispora</name>
    <dbReference type="NCBI Taxonomy" id="28887"/>
    <lineage>
        <taxon>Bacteria</taxon>
        <taxon>Bacillati</taxon>
        <taxon>Actinomycetota</taxon>
        <taxon>Actinomycetes</taxon>
        <taxon>Streptosporangiales</taxon>
        <taxon>Streptosporangiaceae</taxon>
        <taxon>Planobispora</taxon>
    </lineage>
</organism>
<name>A0A8J3RJ68_9ACTN</name>
<dbReference type="InterPro" id="IPR016181">
    <property type="entry name" value="Acyl_CoA_acyltransferase"/>
</dbReference>
<dbReference type="Pfam" id="PF00583">
    <property type="entry name" value="Acetyltransf_1"/>
    <property type="match status" value="1"/>
</dbReference>
<dbReference type="InterPro" id="IPR000182">
    <property type="entry name" value="GNAT_dom"/>
</dbReference>
<dbReference type="PROSITE" id="PS51186">
    <property type="entry name" value="GNAT"/>
    <property type="match status" value="1"/>
</dbReference>
<dbReference type="CDD" id="cd04301">
    <property type="entry name" value="NAT_SF"/>
    <property type="match status" value="1"/>
</dbReference>
<comment type="caution">
    <text evidence="2">The sequence shown here is derived from an EMBL/GenBank/DDBJ whole genome shotgun (WGS) entry which is preliminary data.</text>
</comment>
<sequence length="313" mass="34174">MSDLIFRPLDADEFDVFHRYATPPTSGVGARTLTFEELGYRSGRVWVALRGDEAVARAAFWGPDDFDHPFSLDWFDPGTGPDGIEAGAALLRAAYAALVTPDYATPIGDRPDYHLFLPADWRERPDARADAEARIAAAEKAGLSVRVERLNLRWAPEYGLPPRSTRLTFAPATDDMVIVEVLSRILVGSLDDDDRRTMAEKGPEAAAREGLADLAGFPGGRDRWRLAYDGAGELVGIVMPTRNSYNATIGYLGVLPEHRGHGYADDLVAEALHIFSAEGAPQVTDNTDVGNEPMAASFARIGYRVTGRRMILV</sequence>
<dbReference type="RefSeq" id="WP_203889364.1">
    <property type="nucleotide sequence ID" value="NZ_BOOH01000011.1"/>
</dbReference>